<evidence type="ECO:0000256" key="1">
    <source>
        <dbReference type="SAM" id="MobiDB-lite"/>
    </source>
</evidence>
<dbReference type="EMBL" id="WMKA01000131">
    <property type="protein sequence ID" value="MTG91062.1"/>
    <property type="molecule type" value="Genomic_DNA"/>
</dbReference>
<protein>
    <submittedName>
        <fullName evidence="2">Uncharacterized protein</fullName>
    </submittedName>
</protein>
<reference evidence="2 3" key="1">
    <citation type="submission" date="2019-11" db="EMBL/GenBank/DDBJ databases">
        <title>Cellulosimicrobium composti sp. nov. isolated from a compost.</title>
        <authorList>
            <person name="Yang Y."/>
        </authorList>
    </citation>
    <scope>NUCLEOTIDE SEQUENCE [LARGE SCALE GENOMIC DNA]</scope>
    <source>
        <strain evidence="2 3">BIT-GX5</strain>
    </source>
</reference>
<evidence type="ECO:0000313" key="3">
    <source>
        <dbReference type="Proteomes" id="UP000440668"/>
    </source>
</evidence>
<feature type="non-terminal residue" evidence="2">
    <location>
        <position position="121"/>
    </location>
</feature>
<dbReference type="AlphaFoldDB" id="A0A6N7ZNM1"/>
<organism evidence="2 3">
    <name type="scientific">Cellulosimicrobium composti</name>
    <dbReference type="NCBI Taxonomy" id="2672572"/>
    <lineage>
        <taxon>Bacteria</taxon>
        <taxon>Bacillati</taxon>
        <taxon>Actinomycetota</taxon>
        <taxon>Actinomycetes</taxon>
        <taxon>Micrococcales</taxon>
        <taxon>Promicromonosporaceae</taxon>
        <taxon>Cellulosimicrobium</taxon>
    </lineage>
</organism>
<feature type="region of interest" description="Disordered" evidence="1">
    <location>
        <begin position="1"/>
        <end position="45"/>
    </location>
</feature>
<proteinExistence type="predicted"/>
<name>A0A6N7ZNM1_9MICO</name>
<dbReference type="Proteomes" id="UP000440668">
    <property type="component" value="Unassembled WGS sequence"/>
</dbReference>
<gene>
    <name evidence="2" type="ORF">GJV82_19280</name>
</gene>
<accession>A0A6N7ZNM1</accession>
<sequence length="121" mass="12696">MSTPVTAAGGSGDWLCRLPPSPPVPPGGGAMTPWLPPQPPAPWTGQPQQIDVHVTLHQPVPVEPDLTWWQRLARAVPYRVSQLVAVTAVAAASVPLPGVGYGVGRIWGSLLDHIGTDIHPA</sequence>
<evidence type="ECO:0000313" key="2">
    <source>
        <dbReference type="EMBL" id="MTG91062.1"/>
    </source>
</evidence>
<comment type="caution">
    <text evidence="2">The sequence shown here is derived from an EMBL/GenBank/DDBJ whole genome shotgun (WGS) entry which is preliminary data.</text>
</comment>